<gene>
    <name evidence="2" type="ORF">GCM10023184_09550</name>
</gene>
<dbReference type="Gene3D" id="2.40.160.60">
    <property type="entry name" value="Outer membrane protein transport protein (OMPP1/FadL/TodX)"/>
    <property type="match status" value="1"/>
</dbReference>
<name>A0ABP8GEN6_9BACT</name>
<evidence type="ECO:0000256" key="1">
    <source>
        <dbReference type="SAM" id="SignalP"/>
    </source>
</evidence>
<comment type="caution">
    <text evidence="2">The sequence shown here is derived from an EMBL/GenBank/DDBJ whole genome shotgun (WGS) entry which is preliminary data.</text>
</comment>
<keyword evidence="2" id="KW-0675">Receptor</keyword>
<sequence length="531" mass="58857">MRHFSIDHQGRSAPATCLHMKRLALLLATGASALVCAAQEPADALRFSYGVPAGTARQQAIGGAMGSLGGDFSALYGNPAGLGFYRTNDFVITPMFRWSETKGSFLGRTEKESDRKFDVGALGLVFGSPGKVGSLRGVGFSVGFSNTADFRNTILYRGQNNSSSYSQRFIEELGRAGVRDSTAAYLFPYGPSLAINTFWLDPVKDANGQVTGFRSNSPVSTGLLQQQRVESRGGINEAALGIGLNTNDKLFVGATIGIPFLAYNRKATFTEADATTDTSNRFDFAEFRERVQTTGTGLNLKLGIIYKPAEYWRLGLAVHTPTLYKLTDRYHYELTTNTENYEGEWDDFSKDYNDGAEHQFKYMLLTPLKATASASYVLREIEDVTKQRGFLTADVEYVAYNMMRYMPDNDVENSEDTKAYLDYLNRNIRDLYKGAFNVRVGGELKFTTLMVRAGAAWYGNPYKEVNGGTGGRLNLTGGLGYRHRGYFIDLTYVHSMQRDIHTPYRLSDAPYFVAETRRTQGNVALSFGVKF</sequence>
<proteinExistence type="predicted"/>
<reference evidence="3" key="1">
    <citation type="journal article" date="2019" name="Int. J. Syst. Evol. Microbiol.">
        <title>The Global Catalogue of Microorganisms (GCM) 10K type strain sequencing project: providing services to taxonomists for standard genome sequencing and annotation.</title>
        <authorList>
            <consortium name="The Broad Institute Genomics Platform"/>
            <consortium name="The Broad Institute Genome Sequencing Center for Infectious Disease"/>
            <person name="Wu L."/>
            <person name="Ma J."/>
        </authorList>
    </citation>
    <scope>NUCLEOTIDE SEQUENCE [LARGE SCALE GENOMIC DNA]</scope>
    <source>
        <strain evidence="3">JCM 17919</strain>
    </source>
</reference>
<protein>
    <submittedName>
        <fullName evidence="2">Hemin receptor</fullName>
    </submittedName>
</protein>
<evidence type="ECO:0000313" key="3">
    <source>
        <dbReference type="Proteomes" id="UP001501725"/>
    </source>
</evidence>
<accession>A0ABP8GEN6</accession>
<keyword evidence="1" id="KW-0732">Signal</keyword>
<dbReference type="Proteomes" id="UP001501725">
    <property type="component" value="Unassembled WGS sequence"/>
</dbReference>
<keyword evidence="3" id="KW-1185">Reference proteome</keyword>
<dbReference type="SUPFAM" id="SSF56935">
    <property type="entry name" value="Porins"/>
    <property type="match status" value="1"/>
</dbReference>
<feature type="signal peptide" evidence="1">
    <location>
        <begin position="1"/>
        <end position="37"/>
    </location>
</feature>
<organism evidence="2 3">
    <name type="scientific">Flaviaesturariibacter amylovorans</name>
    <dbReference type="NCBI Taxonomy" id="1084520"/>
    <lineage>
        <taxon>Bacteria</taxon>
        <taxon>Pseudomonadati</taxon>
        <taxon>Bacteroidota</taxon>
        <taxon>Chitinophagia</taxon>
        <taxon>Chitinophagales</taxon>
        <taxon>Chitinophagaceae</taxon>
        <taxon>Flaviaestuariibacter</taxon>
    </lineage>
</organism>
<dbReference type="EMBL" id="BAABGY010000003">
    <property type="protein sequence ID" value="GAA4322952.1"/>
    <property type="molecule type" value="Genomic_DNA"/>
</dbReference>
<feature type="chain" id="PRO_5046106798" evidence="1">
    <location>
        <begin position="38"/>
        <end position="531"/>
    </location>
</feature>
<evidence type="ECO:0000313" key="2">
    <source>
        <dbReference type="EMBL" id="GAA4322952.1"/>
    </source>
</evidence>